<dbReference type="InterPro" id="IPR036111">
    <property type="entry name" value="Mal/L-sulfo/L-lacto_DH-like_sf"/>
</dbReference>
<dbReference type="InterPro" id="IPR043143">
    <property type="entry name" value="Mal/L-sulf/L-lact_DH-like_NADP"/>
</dbReference>
<dbReference type="SUPFAM" id="SSF89733">
    <property type="entry name" value="L-sulfolactate dehydrogenase-like"/>
    <property type="match status" value="2"/>
</dbReference>
<reference evidence="3 4" key="1">
    <citation type="submission" date="2015-12" db="EMBL/GenBank/DDBJ databases">
        <title>Draft genome of the nematode, Onchocerca flexuosa.</title>
        <authorList>
            <person name="Mitreva M."/>
        </authorList>
    </citation>
    <scope>NUCLEOTIDE SEQUENCE [LARGE SCALE GENOMIC DNA]</scope>
    <source>
        <strain evidence="3">Red Deer</strain>
    </source>
</reference>
<keyword evidence="2" id="KW-0560">Oxidoreductase</keyword>
<dbReference type="InterPro" id="IPR003767">
    <property type="entry name" value="Malate/L-lactate_DH-like"/>
</dbReference>
<dbReference type="PANTHER" id="PTHR11091">
    <property type="entry name" value="OXIDOREDUCTASE-RELATED"/>
    <property type="match status" value="1"/>
</dbReference>
<evidence type="ECO:0000256" key="1">
    <source>
        <dbReference type="ARBA" id="ARBA00006056"/>
    </source>
</evidence>
<sequence>MVNFNRNAATTADVNDKIVAVQEVTRYMVDCMVKAGTSKSHAQQLADVLIEADMRGHYSHGLNRLGGYKGYGLGALVEIICGILADAKWGPYVRKWMTTTVIANLGQCFVAINPDGFAPNFEDRLQEFIDTMRGLKPVCFNIPQDFAGILS</sequence>
<dbReference type="GO" id="GO:0016491">
    <property type="term" value="F:oxidoreductase activity"/>
    <property type="evidence" value="ECO:0007669"/>
    <property type="project" value="UniProtKB-KW"/>
</dbReference>
<evidence type="ECO:0000313" key="3">
    <source>
        <dbReference type="EMBL" id="OZC06867.1"/>
    </source>
</evidence>
<proteinExistence type="inferred from homology"/>
<keyword evidence="4" id="KW-1185">Reference proteome</keyword>
<dbReference type="Pfam" id="PF02615">
    <property type="entry name" value="Ldh_2"/>
    <property type="match status" value="1"/>
</dbReference>
<dbReference type="PANTHER" id="PTHR11091:SF0">
    <property type="entry name" value="MALATE DEHYDROGENASE"/>
    <property type="match status" value="1"/>
</dbReference>
<dbReference type="EMBL" id="KZ270055">
    <property type="protein sequence ID" value="OZC06867.1"/>
    <property type="molecule type" value="Genomic_DNA"/>
</dbReference>
<organism evidence="3 4">
    <name type="scientific">Onchocerca flexuosa</name>
    <dbReference type="NCBI Taxonomy" id="387005"/>
    <lineage>
        <taxon>Eukaryota</taxon>
        <taxon>Metazoa</taxon>
        <taxon>Ecdysozoa</taxon>
        <taxon>Nematoda</taxon>
        <taxon>Chromadorea</taxon>
        <taxon>Rhabditida</taxon>
        <taxon>Spirurina</taxon>
        <taxon>Spiruromorpha</taxon>
        <taxon>Filarioidea</taxon>
        <taxon>Onchocercidae</taxon>
        <taxon>Onchocerca</taxon>
    </lineage>
</organism>
<protein>
    <recommendedName>
        <fullName evidence="5">Malate/L-lactate dehydrogenase</fullName>
    </recommendedName>
</protein>
<evidence type="ECO:0000313" key="4">
    <source>
        <dbReference type="Proteomes" id="UP000242913"/>
    </source>
</evidence>
<accession>A0A238BN86</accession>
<dbReference type="OrthoDB" id="7881616at2759"/>
<evidence type="ECO:0000256" key="2">
    <source>
        <dbReference type="ARBA" id="ARBA00023002"/>
    </source>
</evidence>
<evidence type="ECO:0008006" key="5">
    <source>
        <dbReference type="Google" id="ProtNLM"/>
    </source>
</evidence>
<name>A0A238BN86_9BILA</name>
<dbReference type="AlphaFoldDB" id="A0A238BN86"/>
<comment type="similarity">
    <text evidence="1">Belongs to the LDH2/MDH2 oxidoreductase family.</text>
</comment>
<dbReference type="Gene3D" id="3.30.1370.60">
    <property type="entry name" value="Hypothetical oxidoreductase yiak, domain 2"/>
    <property type="match status" value="1"/>
</dbReference>
<gene>
    <name evidence="3" type="ORF">X798_06136</name>
</gene>
<dbReference type="Proteomes" id="UP000242913">
    <property type="component" value="Unassembled WGS sequence"/>
</dbReference>